<proteinExistence type="predicted"/>
<reference evidence="1" key="1">
    <citation type="submission" date="2022-10" db="EMBL/GenBank/DDBJ databases">
        <title>The complete genomes of actinobacterial strains from the NBC collection.</title>
        <authorList>
            <person name="Joergensen T.S."/>
            <person name="Alvarez Arevalo M."/>
            <person name="Sterndorff E.B."/>
            <person name="Faurdal D."/>
            <person name="Vuksanovic O."/>
            <person name="Mourched A.-S."/>
            <person name="Charusanti P."/>
            <person name="Shaw S."/>
            <person name="Blin K."/>
            <person name="Weber T."/>
        </authorList>
    </citation>
    <scope>NUCLEOTIDE SEQUENCE</scope>
    <source>
        <strain evidence="1">NBC_00303</strain>
        <plasmid evidence="1">unnamed1</plasmid>
    </source>
</reference>
<organism evidence="1 2">
    <name type="scientific">Streptomyces erythrochromogenes</name>
    <dbReference type="NCBI Taxonomy" id="285574"/>
    <lineage>
        <taxon>Bacteria</taxon>
        <taxon>Bacillati</taxon>
        <taxon>Actinomycetota</taxon>
        <taxon>Actinomycetes</taxon>
        <taxon>Kitasatosporales</taxon>
        <taxon>Streptomycetaceae</taxon>
        <taxon>Streptomyces</taxon>
    </lineage>
</organism>
<evidence type="ECO:0000313" key="2">
    <source>
        <dbReference type="Proteomes" id="UP001432312"/>
    </source>
</evidence>
<keyword evidence="2" id="KW-1185">Reference proteome</keyword>
<geneLocation type="plasmid" evidence="1 2">
    <name>unnamed1</name>
</geneLocation>
<gene>
    <name evidence="1" type="ORF">OHA91_39320</name>
</gene>
<sequence>MVVGVWHWVERNSAGLSLLVPFLAIGGGLLGNWLGAKVQAAGGLAQASAAREAARITAEASRLAALRDERRLAIAELVRTSRRLFRFTGELYSEDRDAEARLMYEEVSQAYAEVELSVPASLVALAQPVLEATQAALDAARLRGPAARAMAVLQEVADDGGTPGWAAHSAALRAREALRARRQDREALTGEAVEAMRRCGLLTYGQIRAVIGDLPRGPVTVTQHERAQAYAGALREFLDAARVELGANREGGVEWIPQPGEGRPIQI</sequence>
<keyword evidence="1" id="KW-0614">Plasmid</keyword>
<protein>
    <submittedName>
        <fullName evidence="1">Uncharacterized protein</fullName>
    </submittedName>
</protein>
<dbReference type="RefSeq" id="WP_328741297.1">
    <property type="nucleotide sequence ID" value="NZ_CP108037.1"/>
</dbReference>
<dbReference type="EMBL" id="CP108037">
    <property type="protein sequence ID" value="WUN84574.1"/>
    <property type="molecule type" value="Genomic_DNA"/>
</dbReference>
<evidence type="ECO:0000313" key="1">
    <source>
        <dbReference type="EMBL" id="WUN84574.1"/>
    </source>
</evidence>
<dbReference type="GeneID" id="95502237"/>
<name>A0ABZ1QPR0_9ACTN</name>
<accession>A0ABZ1QPR0</accession>
<dbReference type="Proteomes" id="UP001432312">
    <property type="component" value="Plasmid unnamed1"/>
</dbReference>